<dbReference type="EMBL" id="CP027303">
    <property type="protein sequence ID" value="AWO73936.1"/>
    <property type="molecule type" value="Genomic_DNA"/>
</dbReference>
<dbReference type="GeneID" id="32062433"/>
<reference evidence="2" key="1">
    <citation type="submission" date="2018-02" db="EMBL/GenBank/DDBJ databases">
        <title>The complete genome of bacterial strain SGAirxxxx.</title>
        <authorList>
            <person name="Schuster S.C."/>
        </authorList>
    </citation>
    <scope>NUCLEOTIDE SEQUENCE [LARGE SCALE GENOMIC DNA]</scope>
    <source>
        <strain evidence="2">SGAir0734</strain>
    </source>
</reference>
<organism evidence="1 2">
    <name type="scientific">Geobacillus thermoleovorans</name>
    <name type="common">Bacillus thermoleovorans</name>
    <dbReference type="NCBI Taxonomy" id="33941"/>
    <lineage>
        <taxon>Bacteria</taxon>
        <taxon>Bacillati</taxon>
        <taxon>Bacillota</taxon>
        <taxon>Bacilli</taxon>
        <taxon>Bacillales</taxon>
        <taxon>Anoxybacillaceae</taxon>
        <taxon>Geobacillus</taxon>
        <taxon>Geobacillus thermoleovorans group</taxon>
    </lineage>
</organism>
<dbReference type="Pfam" id="PF14182">
    <property type="entry name" value="YgaB"/>
    <property type="match status" value="1"/>
</dbReference>
<dbReference type="Proteomes" id="UP000246996">
    <property type="component" value="Chromosome"/>
</dbReference>
<dbReference type="KEGG" id="gtk:GT3570_02300"/>
<dbReference type="AlphaFoldDB" id="A0A1C3D256"/>
<evidence type="ECO:0000313" key="2">
    <source>
        <dbReference type="Proteomes" id="UP000246996"/>
    </source>
</evidence>
<dbReference type="RefSeq" id="WP_011229971.1">
    <property type="nucleotide sequence ID" value="NZ_CP014335.1"/>
</dbReference>
<proteinExistence type="predicted"/>
<name>A0A1C3D256_GEOTH</name>
<protein>
    <submittedName>
        <fullName evidence="1">Uncharacterized protein</fullName>
    </submittedName>
</protein>
<accession>A0A1C3D256</accession>
<sequence>MAMEHAWTNVGDEALFLQQEMERCEEITRQLDELEREAPTAALREEVRQMKREVEAIRRAFLGQMAPGV</sequence>
<gene>
    <name evidence="1" type="ORF">C1N76_04815</name>
</gene>
<dbReference type="InterPro" id="IPR025572">
    <property type="entry name" value="YgaB"/>
</dbReference>
<evidence type="ECO:0000313" key="1">
    <source>
        <dbReference type="EMBL" id="AWO73936.1"/>
    </source>
</evidence>